<evidence type="ECO:0000259" key="6">
    <source>
        <dbReference type="PROSITE" id="PS50994"/>
    </source>
</evidence>
<reference evidence="7" key="1">
    <citation type="journal article" date="2019" name="Sci. Rep.">
        <title>Draft genome of Tanacetum cinerariifolium, the natural source of mosquito coil.</title>
        <authorList>
            <person name="Yamashiro T."/>
            <person name="Shiraishi A."/>
            <person name="Satake H."/>
            <person name="Nakayama K."/>
        </authorList>
    </citation>
    <scope>NUCLEOTIDE SEQUENCE</scope>
</reference>
<keyword evidence="1" id="KW-0645">Protease</keyword>
<name>A0A6L2NPA5_TANCI</name>
<dbReference type="GO" id="GO:0003676">
    <property type="term" value="F:nucleic acid binding"/>
    <property type="evidence" value="ECO:0007669"/>
    <property type="project" value="InterPro"/>
</dbReference>
<feature type="compositionally biased region" description="Low complexity" evidence="5">
    <location>
        <begin position="793"/>
        <end position="805"/>
    </location>
</feature>
<comment type="caution">
    <text evidence="7">The sequence shown here is derived from an EMBL/GenBank/DDBJ whole genome shotgun (WGS) entry which is preliminary data.</text>
</comment>
<evidence type="ECO:0000256" key="2">
    <source>
        <dbReference type="ARBA" id="ARBA00022723"/>
    </source>
</evidence>
<dbReference type="InterPro" id="IPR012337">
    <property type="entry name" value="RNaseH-like_sf"/>
</dbReference>
<dbReference type="Pfam" id="PF07727">
    <property type="entry name" value="RVT_2"/>
    <property type="match status" value="1"/>
</dbReference>
<dbReference type="GO" id="GO:0006508">
    <property type="term" value="P:proteolysis"/>
    <property type="evidence" value="ECO:0007669"/>
    <property type="project" value="UniProtKB-KW"/>
</dbReference>
<dbReference type="InterPro" id="IPR057670">
    <property type="entry name" value="SH3_retrovirus"/>
</dbReference>
<evidence type="ECO:0000256" key="3">
    <source>
        <dbReference type="ARBA" id="ARBA00022801"/>
    </source>
</evidence>
<dbReference type="Pfam" id="PF22936">
    <property type="entry name" value="Pol_BBD"/>
    <property type="match status" value="1"/>
</dbReference>
<keyword evidence="3" id="KW-0378">Hydrolase</keyword>
<dbReference type="GO" id="GO:0046872">
    <property type="term" value="F:metal ion binding"/>
    <property type="evidence" value="ECO:0007669"/>
    <property type="project" value="UniProtKB-KW"/>
</dbReference>
<protein>
    <recommendedName>
        <fullName evidence="6">Integrase catalytic domain-containing protein</fullName>
    </recommendedName>
</protein>
<feature type="region of interest" description="Disordered" evidence="5">
    <location>
        <begin position="780"/>
        <end position="810"/>
    </location>
</feature>
<dbReference type="InterPro" id="IPR013103">
    <property type="entry name" value="RVT_2"/>
</dbReference>
<evidence type="ECO:0000313" key="7">
    <source>
        <dbReference type="EMBL" id="GEU87976.1"/>
    </source>
</evidence>
<keyword evidence="4" id="KW-0175">Coiled coil</keyword>
<feature type="compositionally biased region" description="Basic and acidic residues" evidence="5">
    <location>
        <begin position="1188"/>
        <end position="1198"/>
    </location>
</feature>
<evidence type="ECO:0000256" key="1">
    <source>
        <dbReference type="ARBA" id="ARBA00022670"/>
    </source>
</evidence>
<dbReference type="InterPro" id="IPR054722">
    <property type="entry name" value="PolX-like_BBD"/>
</dbReference>
<evidence type="ECO:0000256" key="5">
    <source>
        <dbReference type="SAM" id="MobiDB-lite"/>
    </source>
</evidence>
<evidence type="ECO:0000256" key="4">
    <source>
        <dbReference type="SAM" id="Coils"/>
    </source>
</evidence>
<dbReference type="PANTHER" id="PTHR42648">
    <property type="entry name" value="TRANSPOSASE, PUTATIVE-RELATED"/>
    <property type="match status" value="1"/>
</dbReference>
<dbReference type="PROSITE" id="PS50994">
    <property type="entry name" value="INTEGRASE"/>
    <property type="match status" value="1"/>
</dbReference>
<feature type="compositionally biased region" description="Basic and acidic residues" evidence="5">
    <location>
        <begin position="1159"/>
        <end position="1172"/>
    </location>
</feature>
<feature type="region of interest" description="Disordered" evidence="5">
    <location>
        <begin position="1158"/>
        <end position="1198"/>
    </location>
</feature>
<keyword evidence="2" id="KW-0479">Metal-binding</keyword>
<gene>
    <name evidence="7" type="ORF">Tci_059954</name>
</gene>
<dbReference type="EMBL" id="BKCJ010009649">
    <property type="protein sequence ID" value="GEU87976.1"/>
    <property type="molecule type" value="Genomic_DNA"/>
</dbReference>
<organism evidence="7">
    <name type="scientific">Tanacetum cinerariifolium</name>
    <name type="common">Dalmatian daisy</name>
    <name type="synonym">Chrysanthemum cinerariifolium</name>
    <dbReference type="NCBI Taxonomy" id="118510"/>
    <lineage>
        <taxon>Eukaryota</taxon>
        <taxon>Viridiplantae</taxon>
        <taxon>Streptophyta</taxon>
        <taxon>Embryophyta</taxon>
        <taxon>Tracheophyta</taxon>
        <taxon>Spermatophyta</taxon>
        <taxon>Magnoliopsida</taxon>
        <taxon>eudicotyledons</taxon>
        <taxon>Gunneridae</taxon>
        <taxon>Pentapetalae</taxon>
        <taxon>asterids</taxon>
        <taxon>campanulids</taxon>
        <taxon>Asterales</taxon>
        <taxon>Asteraceae</taxon>
        <taxon>Asteroideae</taxon>
        <taxon>Anthemideae</taxon>
        <taxon>Anthemidinae</taxon>
        <taxon>Tanacetum</taxon>
    </lineage>
</organism>
<dbReference type="GO" id="GO:0015074">
    <property type="term" value="P:DNA integration"/>
    <property type="evidence" value="ECO:0007669"/>
    <property type="project" value="InterPro"/>
</dbReference>
<feature type="coiled-coil region" evidence="4">
    <location>
        <begin position="517"/>
        <end position="544"/>
    </location>
</feature>
<feature type="compositionally biased region" description="Low complexity" evidence="5">
    <location>
        <begin position="1173"/>
        <end position="1182"/>
    </location>
</feature>
<dbReference type="CDD" id="cd09272">
    <property type="entry name" value="RNase_HI_RT_Ty1"/>
    <property type="match status" value="1"/>
</dbReference>
<dbReference type="GO" id="GO:0008233">
    <property type="term" value="F:peptidase activity"/>
    <property type="evidence" value="ECO:0007669"/>
    <property type="project" value="UniProtKB-KW"/>
</dbReference>
<dbReference type="InterPro" id="IPR036397">
    <property type="entry name" value="RNaseH_sf"/>
</dbReference>
<dbReference type="SUPFAM" id="SSF53098">
    <property type="entry name" value="Ribonuclease H-like"/>
    <property type="match status" value="1"/>
</dbReference>
<feature type="region of interest" description="Disordered" evidence="5">
    <location>
        <begin position="401"/>
        <end position="422"/>
    </location>
</feature>
<sequence length="1619" mass="181937">MSRMVFHLISLNYLPASLDYFPASSRITSSLSENGLIPLAISSPYDDSYMHALQAYDANNTEPLIPPQLHIVSPTTLPPSPVLSPMFNFFIPKEILSSRKRSYFRSSSSTNPPAQPQAIKIRENYHGTPYTSYARHEEQSKDILNHLDELSFDHIEEMKDKIEAPAMTQAVIRQLVADSVAATLEAQVVNMANTDNKNRNPKPRETPAARELFSRSNCTKDCKVKFASGTLTEDALSRWNSYAKPIGIEQADKIIWTELKRLLTNKYYPRTEVRKMEDEFYNLKNELKACGTLLMALLDKHQLKFNSHEDAKTPMEAIEKRFVSAAVNVSAVGSKLPASPLPNVDSLSNAMAMLTMRARRFLQKIGKNLGANGTASMGFDMSKVEGYNFHRKGHFARECRSLKDQRRPGTAEPQRRTSYQAKEEPTNFALTNFSSSSSFDNEVPSCFKACSKAYAQLHSQYGKLTDNFCKSQFDVISYQTGLESVKARLLVYKQNESVFEENIKLLNIEVQLRDTALVTLRQKLGTTEQERDDLKLKLEKFQTLSKNLTDLLANQTTKKTGLGYNSQVFTKAMFDCENYYSSESDCESWPPSNLYDRFIPSGGYHSVYPPYTGTFMPRKPDLVFHNAPSAETDHLAFNVQTQAPQVVSSFAQSSEHVKSPRHPDQPLKTTIPVVTPVPVSSKTQSSGTRRHKKACFICKSMDHLIKDCDFHTRKLAQRSYAPKGTHKQYAPLSHYQSYTHMVPTAVLTQSKSVFNTVVRPVSAALPNLLMTRPRHAYHVVTKSKSPIRRHTPRSPSSKTSKSPPRVTAVKAPLGNPQQALKDNGVIDSGCSRYMTRNMSYLSDFEELNGGYVAFGGNPKGGKITGKGKIKTCKLDFDDVYFVKKLKFNLFSVSQICDKKNNVLFTDIECLILSPDFKLPDESHIYLGVFLASKVETSSTLKTFLTGLENQLSLKVKVIRSDNGTDFKNSDLNQFCELKGIKRKFSVPRTPQQNGIAERKNMTLIKAARTMLADSLFPILFWAEVVNTACYTQNRVLVTKPHNKTPYELLHGRTPSIGFMRPFGCLVTILNTLDHRGKFQGKVDEGFLVGYSVCSKAFRVFNSRTRIIQETLQVIFLENKPNIAGTGPTWLFDIDSLLGTMNYHLVTAKNQTNYGADAPVDGKEHDVDTKKSESVVIHSSSSSAQTRTQVDKTEKENKGKSLVESFTRYRDLNAEFEDCSNNNSNKVNAADACTLPHDPDMPDLEDFTYSDDEDAVGVEADQNNLESSIPVSPILTTRIHKDHPVSQIISDLFITTQTRSMTRAVKDKGGLSQMFDKDFHTCMFACFLSQEEPKRIHQALKDPSCIEAMQEELLQFKMQKVWALVDLPYGKRAIGTNWVYMNKKDERGIVIRNKERLVAQGHTQEEGIDYKEVFAPVARIEAIGLFLAYASFIGFLVYQMDVKQNKDGIFISQDKNVAKILRKFGLTKGKSASTPIDTEKPLLKDPDREDVDVHTYRSMIGSLMYLTSSRPDIMFSVCACAHFQVTPKALHLHAVKRIFRYLKGKPHLGLWYPKDSPFDLVAYSESDNPGASLDRKSTTGGCQFLGCRFISWQCKKQTVVATSSTEVEYVAAASGCAQVL</sequence>
<dbReference type="Gene3D" id="3.30.420.10">
    <property type="entry name" value="Ribonuclease H-like superfamily/Ribonuclease H"/>
    <property type="match status" value="1"/>
</dbReference>
<dbReference type="PANTHER" id="PTHR42648:SF32">
    <property type="entry name" value="RIBONUCLEASE H-LIKE DOMAIN, GAG-PRE-INTEGRASE DOMAIN PROTEIN-RELATED"/>
    <property type="match status" value="1"/>
</dbReference>
<dbReference type="InterPro" id="IPR001584">
    <property type="entry name" value="Integrase_cat-core"/>
</dbReference>
<dbReference type="Pfam" id="PF25597">
    <property type="entry name" value="SH3_retrovirus"/>
    <property type="match status" value="1"/>
</dbReference>
<proteinExistence type="predicted"/>
<accession>A0A6L2NPA5</accession>
<feature type="domain" description="Integrase catalytic" evidence="6">
    <location>
        <begin position="920"/>
        <end position="1053"/>
    </location>
</feature>
<dbReference type="InterPro" id="IPR039537">
    <property type="entry name" value="Retrotran_Ty1/copia-like"/>
</dbReference>